<dbReference type="RefSeq" id="WP_323575305.1">
    <property type="nucleotide sequence ID" value="NZ_JAYGJQ010000001.1"/>
</dbReference>
<organism evidence="1 2">
    <name type="scientific">Bacteriovorax antarcticus</name>
    <dbReference type="NCBI Taxonomy" id="3088717"/>
    <lineage>
        <taxon>Bacteria</taxon>
        <taxon>Pseudomonadati</taxon>
        <taxon>Bdellovibrionota</taxon>
        <taxon>Bacteriovoracia</taxon>
        <taxon>Bacteriovoracales</taxon>
        <taxon>Bacteriovoracaceae</taxon>
        <taxon>Bacteriovorax</taxon>
    </lineage>
</organism>
<gene>
    <name evidence="1" type="ORF">SHI21_05705</name>
</gene>
<accession>A0ABU5VSV9</accession>
<proteinExistence type="predicted"/>
<sequence>MQIRIYALKFFFLLALIFSAPIVSGNTQPIVVKIGGYEFAPFIEKEGKEGIVKDLIAKLNASQEKYHFEFVLTSANRRYRDFKTQKYDIILFEDEAWSWKQMGINYARTSIIGSGKELAVAMNYETRDQSYFDNLADKKIEVVLGYHYQITDMKSDAQTLMNKKIVQGKSNQDNLEDLLSKKVDVTFINSLMLSRFLNKNKELKDKFLIRNKVDHQFALRGLIHPNSPIKVSELEKLGFNKILVTDEN</sequence>
<dbReference type="SUPFAM" id="SSF53850">
    <property type="entry name" value="Periplasmic binding protein-like II"/>
    <property type="match status" value="1"/>
</dbReference>
<reference evidence="1 2" key="1">
    <citation type="submission" date="2023-11" db="EMBL/GenBank/DDBJ databases">
        <title>A Novel Polar Bacteriovorax (B. antarcticus) Isolated from the Biocrust in Antarctica.</title>
        <authorList>
            <person name="Mun W."/>
            <person name="Choi S.Y."/>
            <person name="Mitchell R.J."/>
        </authorList>
    </citation>
    <scope>NUCLEOTIDE SEQUENCE [LARGE SCALE GENOMIC DNA]</scope>
    <source>
        <strain evidence="1 2">PP10</strain>
    </source>
</reference>
<comment type="caution">
    <text evidence="1">The sequence shown here is derived from an EMBL/GenBank/DDBJ whole genome shotgun (WGS) entry which is preliminary data.</text>
</comment>
<dbReference type="PANTHER" id="PTHR35936">
    <property type="entry name" value="MEMBRANE-BOUND LYTIC MUREIN TRANSGLYCOSYLASE F"/>
    <property type="match status" value="1"/>
</dbReference>
<dbReference type="PANTHER" id="PTHR35936:SF25">
    <property type="entry name" value="ABC TRANSPORTER SUBSTRATE-BINDING PROTEIN"/>
    <property type="match status" value="1"/>
</dbReference>
<dbReference type="Proteomes" id="UP001302274">
    <property type="component" value="Unassembled WGS sequence"/>
</dbReference>
<keyword evidence="2" id="KW-1185">Reference proteome</keyword>
<evidence type="ECO:0000313" key="1">
    <source>
        <dbReference type="EMBL" id="MEA9355682.1"/>
    </source>
</evidence>
<protein>
    <submittedName>
        <fullName evidence="1">Transporter substrate-binding domain-containing protein</fullName>
    </submittedName>
</protein>
<name>A0ABU5VSV9_9BACT</name>
<dbReference type="EMBL" id="JAYGJQ010000001">
    <property type="protein sequence ID" value="MEA9355682.1"/>
    <property type="molecule type" value="Genomic_DNA"/>
</dbReference>
<evidence type="ECO:0000313" key="2">
    <source>
        <dbReference type="Proteomes" id="UP001302274"/>
    </source>
</evidence>
<dbReference type="Gene3D" id="3.40.190.10">
    <property type="entry name" value="Periplasmic binding protein-like II"/>
    <property type="match status" value="2"/>
</dbReference>